<keyword evidence="7" id="KW-0963">Cytoplasm</keyword>
<keyword evidence="6" id="KW-0158">Chromosome</keyword>
<dbReference type="GO" id="GO:0051301">
    <property type="term" value="P:cell division"/>
    <property type="evidence" value="ECO:0007669"/>
    <property type="project" value="UniProtKB-KW"/>
</dbReference>
<evidence type="ECO:0000256" key="3">
    <source>
        <dbReference type="ARBA" id="ARBA00004629"/>
    </source>
</evidence>
<keyword evidence="10" id="KW-0498">Mitosis</keyword>
<dbReference type="Pfam" id="PF08649">
    <property type="entry name" value="DASH_Dad1"/>
    <property type="match status" value="1"/>
</dbReference>
<keyword evidence="14" id="KW-0131">Cell cycle</keyword>
<evidence type="ECO:0000256" key="1">
    <source>
        <dbReference type="ARBA" id="ARBA00004123"/>
    </source>
</evidence>
<gene>
    <name evidence="17" type="ORF">BGZ65_004388</name>
</gene>
<evidence type="ECO:0000256" key="15">
    <source>
        <dbReference type="ARBA" id="ARBA00023328"/>
    </source>
</evidence>
<dbReference type="OrthoDB" id="5566853at2759"/>
<evidence type="ECO:0000256" key="14">
    <source>
        <dbReference type="ARBA" id="ARBA00023306"/>
    </source>
</evidence>
<dbReference type="InterPro" id="IPR013958">
    <property type="entry name" value="DASH_Dad1"/>
</dbReference>
<evidence type="ECO:0000256" key="7">
    <source>
        <dbReference type="ARBA" id="ARBA00022490"/>
    </source>
</evidence>
<dbReference type="GO" id="GO:0051010">
    <property type="term" value="F:microtubule plus-end binding"/>
    <property type="evidence" value="ECO:0007669"/>
    <property type="project" value="TreeGrafter"/>
</dbReference>
<evidence type="ECO:0000256" key="9">
    <source>
        <dbReference type="ARBA" id="ARBA00022701"/>
    </source>
</evidence>
<evidence type="ECO:0000313" key="18">
    <source>
        <dbReference type="Proteomes" id="UP000749646"/>
    </source>
</evidence>
<evidence type="ECO:0000256" key="4">
    <source>
        <dbReference type="ARBA" id="ARBA00010146"/>
    </source>
</evidence>
<dbReference type="EMBL" id="JAAAHW010000633">
    <property type="protein sequence ID" value="KAG0000420.1"/>
    <property type="molecule type" value="Genomic_DNA"/>
</dbReference>
<evidence type="ECO:0000256" key="5">
    <source>
        <dbReference type="ARBA" id="ARBA00020261"/>
    </source>
</evidence>
<comment type="similarity">
    <text evidence="4">Belongs to the DASH complex DAD1 family.</text>
</comment>
<evidence type="ECO:0000256" key="13">
    <source>
        <dbReference type="ARBA" id="ARBA00023242"/>
    </source>
</evidence>
<organism evidence="17 18">
    <name type="scientific">Modicella reniformis</name>
    <dbReference type="NCBI Taxonomy" id="1440133"/>
    <lineage>
        <taxon>Eukaryota</taxon>
        <taxon>Fungi</taxon>
        <taxon>Fungi incertae sedis</taxon>
        <taxon>Mucoromycota</taxon>
        <taxon>Mortierellomycotina</taxon>
        <taxon>Mortierellomycetes</taxon>
        <taxon>Mortierellales</taxon>
        <taxon>Mortierellaceae</taxon>
        <taxon>Modicella</taxon>
    </lineage>
</organism>
<evidence type="ECO:0000256" key="6">
    <source>
        <dbReference type="ARBA" id="ARBA00022454"/>
    </source>
</evidence>
<keyword evidence="8" id="KW-0132">Cell division</keyword>
<dbReference type="GO" id="GO:0044732">
    <property type="term" value="C:mitotic spindle pole body"/>
    <property type="evidence" value="ECO:0007669"/>
    <property type="project" value="TreeGrafter"/>
</dbReference>
<dbReference type="AlphaFoldDB" id="A0A9P6MGX8"/>
<accession>A0A9P6MGX8</accession>
<protein>
    <recommendedName>
        <fullName evidence="5">DASH complex subunit DAD1</fullName>
    </recommendedName>
    <alternativeName>
        <fullName evidence="16">Outer kinetochore protein DAD1</fullName>
    </alternativeName>
</protein>
<name>A0A9P6MGX8_9FUNG</name>
<dbReference type="GO" id="GO:0072686">
    <property type="term" value="C:mitotic spindle"/>
    <property type="evidence" value="ECO:0007669"/>
    <property type="project" value="InterPro"/>
</dbReference>
<keyword evidence="9" id="KW-0493">Microtubule</keyword>
<proteinExistence type="inferred from homology"/>
<reference evidence="17" key="1">
    <citation type="journal article" date="2020" name="Fungal Divers.">
        <title>Resolving the Mortierellaceae phylogeny through synthesis of multi-gene phylogenetics and phylogenomics.</title>
        <authorList>
            <person name="Vandepol N."/>
            <person name="Liber J."/>
            <person name="Desiro A."/>
            <person name="Na H."/>
            <person name="Kennedy M."/>
            <person name="Barry K."/>
            <person name="Grigoriev I.V."/>
            <person name="Miller A.N."/>
            <person name="O'Donnell K."/>
            <person name="Stajich J.E."/>
            <person name="Bonito G."/>
        </authorList>
    </citation>
    <scope>NUCLEOTIDE SEQUENCE</scope>
    <source>
        <strain evidence="17">MES-2147</strain>
    </source>
</reference>
<keyword evidence="18" id="KW-1185">Reference proteome</keyword>
<keyword evidence="11" id="KW-0995">Kinetochore</keyword>
<evidence type="ECO:0000256" key="10">
    <source>
        <dbReference type="ARBA" id="ARBA00022776"/>
    </source>
</evidence>
<keyword evidence="15" id="KW-0137">Centromere</keyword>
<dbReference type="PANTHER" id="PTHR28025:SF1">
    <property type="entry name" value="DASH COMPLEX SUBUNIT DAD1"/>
    <property type="match status" value="1"/>
</dbReference>
<dbReference type="Proteomes" id="UP000749646">
    <property type="component" value="Unassembled WGS sequence"/>
</dbReference>
<dbReference type="GO" id="GO:0042729">
    <property type="term" value="C:DASH complex"/>
    <property type="evidence" value="ECO:0007669"/>
    <property type="project" value="InterPro"/>
</dbReference>
<evidence type="ECO:0000256" key="2">
    <source>
        <dbReference type="ARBA" id="ARBA00004186"/>
    </source>
</evidence>
<evidence type="ECO:0000256" key="8">
    <source>
        <dbReference type="ARBA" id="ARBA00022618"/>
    </source>
</evidence>
<keyword evidence="13" id="KW-0539">Nucleus</keyword>
<dbReference type="PANTHER" id="PTHR28025">
    <property type="entry name" value="DASH COMPLEX SUBUNIT DAD1"/>
    <property type="match status" value="1"/>
</dbReference>
<evidence type="ECO:0000313" key="17">
    <source>
        <dbReference type="EMBL" id="KAG0000420.1"/>
    </source>
</evidence>
<evidence type="ECO:0000256" key="12">
    <source>
        <dbReference type="ARBA" id="ARBA00023212"/>
    </source>
</evidence>
<evidence type="ECO:0000256" key="11">
    <source>
        <dbReference type="ARBA" id="ARBA00022838"/>
    </source>
</evidence>
<comment type="subcellular location">
    <subcellularLocation>
        <location evidence="3">Chromosome</location>
        <location evidence="3">Centromere</location>
        <location evidence="3">Kinetochore</location>
    </subcellularLocation>
    <subcellularLocation>
        <location evidence="2">Cytoplasm</location>
        <location evidence="2">Cytoskeleton</location>
        <location evidence="2">Spindle</location>
    </subcellularLocation>
    <subcellularLocation>
        <location evidence="1">Nucleus</location>
    </subcellularLocation>
</comment>
<comment type="caution">
    <text evidence="17">The sequence shown here is derived from an EMBL/GenBank/DDBJ whole genome shotgun (WGS) entry which is preliminary data.</text>
</comment>
<dbReference type="GO" id="GO:0005876">
    <property type="term" value="C:spindle microtubule"/>
    <property type="evidence" value="ECO:0007669"/>
    <property type="project" value="TreeGrafter"/>
</dbReference>
<evidence type="ECO:0000256" key="16">
    <source>
        <dbReference type="ARBA" id="ARBA00030566"/>
    </source>
</evidence>
<sequence length="81" mass="9147">MQGAQDSSTFEADRARLIADIKIGLSQVITNVTILSKNLDTINTIGQEFDQLAGLWKHFHSTFRFPVEDEDDEEEQITYGS</sequence>
<keyword evidence="12" id="KW-0206">Cytoskeleton</keyword>